<protein>
    <submittedName>
        <fullName evidence="4">Putative tigr02452 family protein</fullName>
    </submittedName>
</protein>
<feature type="region of interest" description="Disordered" evidence="2">
    <location>
        <begin position="129"/>
        <end position="148"/>
    </location>
</feature>
<accession>M7T0B2</accession>
<dbReference type="OrthoDB" id="9985428at2759"/>
<feature type="region of interest" description="Disordered" evidence="2">
    <location>
        <begin position="39"/>
        <end position="93"/>
    </location>
</feature>
<dbReference type="InterPro" id="IPR043472">
    <property type="entry name" value="Macro_dom-like"/>
</dbReference>
<dbReference type="EMBL" id="KB705473">
    <property type="protein sequence ID" value="EMR72344.1"/>
    <property type="molecule type" value="Genomic_DNA"/>
</dbReference>
<feature type="domain" description="Microbial-type PARG catalytic" evidence="3">
    <location>
        <begin position="126"/>
        <end position="212"/>
    </location>
</feature>
<dbReference type="PANTHER" id="PTHR35596:SF1">
    <property type="entry name" value="MICROBIAL-TYPE PARG CATALYTIC DOMAIN-CONTAINING PROTEIN"/>
    <property type="match status" value="1"/>
</dbReference>
<feature type="region of interest" description="Disordered" evidence="2">
    <location>
        <begin position="471"/>
        <end position="514"/>
    </location>
</feature>
<reference evidence="5" key="1">
    <citation type="journal article" date="2013" name="Genome Announc.">
        <title>Draft genome sequence of the grapevine dieback fungus Eutypa lata UCR-EL1.</title>
        <authorList>
            <person name="Blanco-Ulate B."/>
            <person name="Rolshausen P.E."/>
            <person name="Cantu D."/>
        </authorList>
    </citation>
    <scope>NUCLEOTIDE SEQUENCE [LARGE SCALE GENOMIC DNA]</scope>
    <source>
        <strain evidence="5">UCR-EL1</strain>
    </source>
</reference>
<evidence type="ECO:0000259" key="3">
    <source>
        <dbReference type="Pfam" id="PF10021"/>
    </source>
</evidence>
<feature type="region of interest" description="Disordered" evidence="2">
    <location>
        <begin position="1"/>
        <end position="26"/>
    </location>
</feature>
<dbReference type="AlphaFoldDB" id="M7T0B2"/>
<evidence type="ECO:0000256" key="1">
    <source>
        <dbReference type="SAM" id="Coils"/>
    </source>
</evidence>
<feature type="coiled-coil region" evidence="1">
    <location>
        <begin position="427"/>
        <end position="454"/>
    </location>
</feature>
<organism evidence="4 5">
    <name type="scientific">Eutypa lata (strain UCR-EL1)</name>
    <name type="common">Grapevine dieback disease fungus</name>
    <name type="synonym">Eutypa armeniacae</name>
    <dbReference type="NCBI Taxonomy" id="1287681"/>
    <lineage>
        <taxon>Eukaryota</taxon>
        <taxon>Fungi</taxon>
        <taxon>Dikarya</taxon>
        <taxon>Ascomycota</taxon>
        <taxon>Pezizomycotina</taxon>
        <taxon>Sordariomycetes</taxon>
        <taxon>Xylariomycetidae</taxon>
        <taxon>Xylariales</taxon>
        <taxon>Diatrypaceae</taxon>
        <taxon>Eutypa</taxon>
    </lineage>
</organism>
<dbReference type="PANTHER" id="PTHR35596">
    <property type="entry name" value="DUF2263 DOMAIN-CONTAINING PROTEIN"/>
    <property type="match status" value="1"/>
</dbReference>
<dbReference type="Pfam" id="PF10021">
    <property type="entry name" value="PARG_cat_microb"/>
    <property type="match status" value="1"/>
</dbReference>
<gene>
    <name evidence="4" type="ORF">UCREL1_599</name>
</gene>
<evidence type="ECO:0000256" key="2">
    <source>
        <dbReference type="SAM" id="MobiDB-lite"/>
    </source>
</evidence>
<keyword evidence="1" id="KW-0175">Coiled coil</keyword>
<feature type="compositionally biased region" description="Acidic residues" evidence="2">
    <location>
        <begin position="494"/>
        <end position="504"/>
    </location>
</feature>
<dbReference type="eggNOG" id="ENOG502S35J">
    <property type="taxonomic scope" value="Eukaryota"/>
</dbReference>
<dbReference type="InterPro" id="IPR019261">
    <property type="entry name" value="PARG_cat_microbial"/>
</dbReference>
<sequence length="514" mass="56002">MGRTEPSLGRPPAGFRRDARAKKAKATVNKVIPSLLSAHPRARKGIQSAELIVDPPSTRSRDGDGGKNGAVTASSRRVSKSEPKSAGSGEEEARARMRITMRLADTLVVAHSLLSCSCSCSSSSSITNEEKKQKKQTKQQQQQQPDLANREARVGILNMASPLSPGGGFLNGAAAQEESLCMRTTLLPSLRDDFYRLPELGAVYTPDVLVFRGEKDGADDLPKKDRWFVDCISAAMLRIPETQEVEVEVELGVDEAEQQRGHDNDNDDDDDDDDEYENEDRNGASGEGPPVVRKIYADPKDRELAIQKMRVVLRIAQAKGIRRLVLGAWGCGAYGNPVEEIAAAWKKILLGSSNNRGPKWKGKGKKNSGKKEEETWDGIEEVVFAIKGGGIAERFERAFGDGLVREEDAEGSHGGDGDEDAGSQRQDSLEEMRLRELREKIQQLELQIQQARTPQMQSGLGSVLAGLRCQLPEDGISSNEHGPSGRDAGNYGDKEDEEDDENDEIGGTAGESHN</sequence>
<dbReference type="HOGENOM" id="CLU_024412_2_0_1"/>
<dbReference type="Proteomes" id="UP000012174">
    <property type="component" value="Unassembled WGS sequence"/>
</dbReference>
<name>M7T0B2_EUTLA</name>
<dbReference type="OMA" id="FAIKDHN"/>
<feature type="region of interest" description="Disordered" evidence="2">
    <location>
        <begin position="407"/>
        <end position="427"/>
    </location>
</feature>
<keyword evidence="5" id="KW-1185">Reference proteome</keyword>
<dbReference type="KEGG" id="ela:UCREL1_599"/>
<feature type="compositionally biased region" description="Basic and acidic residues" evidence="2">
    <location>
        <begin position="407"/>
        <end position="416"/>
    </location>
</feature>
<feature type="region of interest" description="Disordered" evidence="2">
    <location>
        <begin position="254"/>
        <end position="293"/>
    </location>
</feature>
<feature type="compositionally biased region" description="Acidic residues" evidence="2">
    <location>
        <begin position="265"/>
        <end position="278"/>
    </location>
</feature>
<dbReference type="STRING" id="1287681.M7T0B2"/>
<evidence type="ECO:0000313" key="5">
    <source>
        <dbReference type="Proteomes" id="UP000012174"/>
    </source>
</evidence>
<proteinExistence type="predicted"/>
<dbReference type="Gene3D" id="3.40.220.10">
    <property type="entry name" value="Leucine Aminopeptidase, subunit E, domain 1"/>
    <property type="match status" value="1"/>
</dbReference>
<evidence type="ECO:0000313" key="4">
    <source>
        <dbReference type="EMBL" id="EMR72344.1"/>
    </source>
</evidence>